<keyword evidence="2" id="KW-0732">Signal</keyword>
<feature type="compositionally biased region" description="Basic and acidic residues" evidence="1">
    <location>
        <begin position="481"/>
        <end position="494"/>
    </location>
</feature>
<dbReference type="Gene3D" id="2.60.40.10">
    <property type="entry name" value="Immunoglobulins"/>
    <property type="match status" value="1"/>
</dbReference>
<proteinExistence type="predicted"/>
<feature type="region of interest" description="Disordered" evidence="1">
    <location>
        <begin position="190"/>
        <end position="210"/>
    </location>
</feature>
<feature type="region of interest" description="Disordered" evidence="1">
    <location>
        <begin position="481"/>
        <end position="502"/>
    </location>
</feature>
<keyword evidence="5" id="KW-1185">Reference proteome</keyword>
<dbReference type="EMBL" id="FOFT01000002">
    <property type="protein sequence ID" value="SEQ50328.1"/>
    <property type="molecule type" value="Genomic_DNA"/>
</dbReference>
<evidence type="ECO:0000313" key="4">
    <source>
        <dbReference type="EMBL" id="SEQ50328.1"/>
    </source>
</evidence>
<dbReference type="PROSITE" id="PS50093">
    <property type="entry name" value="PKD"/>
    <property type="match status" value="1"/>
</dbReference>
<gene>
    <name evidence="4" type="ORF">SAMN05216195_102581</name>
</gene>
<feature type="signal peptide" evidence="2">
    <location>
        <begin position="1"/>
        <end position="46"/>
    </location>
</feature>
<dbReference type="InterPro" id="IPR000601">
    <property type="entry name" value="PKD_dom"/>
</dbReference>
<feature type="domain" description="PKD" evidence="3">
    <location>
        <begin position="338"/>
        <end position="394"/>
    </location>
</feature>
<dbReference type="SUPFAM" id="SSF49299">
    <property type="entry name" value="PKD domain"/>
    <property type="match status" value="1"/>
</dbReference>
<dbReference type="GO" id="GO:0005975">
    <property type="term" value="P:carbohydrate metabolic process"/>
    <property type="evidence" value="ECO:0007669"/>
    <property type="project" value="UniProtKB-ARBA"/>
</dbReference>
<dbReference type="AlphaFoldDB" id="A0A1H9GK71"/>
<dbReference type="InterPro" id="IPR013783">
    <property type="entry name" value="Ig-like_fold"/>
</dbReference>
<evidence type="ECO:0000313" key="5">
    <source>
        <dbReference type="Proteomes" id="UP000199028"/>
    </source>
</evidence>
<sequence>MPLRASLGTRGRAERPAENWGSHLRALTIGAAVVLTAALAPGAAQAAPPVNDDFAGATAITSLPFSSTVDTREGTAADDDPSHCWWSTSSVWFRYTAPADGFVRMTTDRPDDQKPAVSAYTGERGALTWTPGACQYPHGGGSNTFAVTAGTTYHFLAQDTRFAGPVTFGLELVPRAANDDLASAADVRLDTDATGDTGPATLEAGETRPGCDSHSSRSLWFRYTADRALIIAAKVSDSRSNAGVAVFRGSALAEVDCRQSAHDPAIFAATPGETYYLRVADDVYGAGPLTLRLAEAPQIKPTAWWVSPQQPGVFDDVRFGIDPGDPAGRWLAGGEVRFGDGTSAPIPAVQGTPEVWHRYAADGEYEVTITGYTADGRSGSSTQKLKVETHDVTVADVVAPATATAGETGRVEVSVSGTRYAEGIVVELLRRRPDGYHDVVGTVRGQVAKDGTVVLPFAYTYSAQDAALGKVTLKARVRLDGRDDNNPGDNERQVETTVVAAK</sequence>
<reference evidence="5" key="1">
    <citation type="submission" date="2016-10" db="EMBL/GenBank/DDBJ databases">
        <authorList>
            <person name="Varghese N."/>
            <person name="Submissions S."/>
        </authorList>
    </citation>
    <scope>NUCLEOTIDE SEQUENCE [LARGE SCALE GENOMIC DNA]</scope>
    <source>
        <strain evidence="5">CGMCC 4.578</strain>
    </source>
</reference>
<organism evidence="4 5">
    <name type="scientific">Lentzea flaviverrucosa</name>
    <dbReference type="NCBI Taxonomy" id="200379"/>
    <lineage>
        <taxon>Bacteria</taxon>
        <taxon>Bacillati</taxon>
        <taxon>Actinomycetota</taxon>
        <taxon>Actinomycetes</taxon>
        <taxon>Pseudonocardiales</taxon>
        <taxon>Pseudonocardiaceae</taxon>
        <taxon>Lentzea</taxon>
    </lineage>
</organism>
<dbReference type="InterPro" id="IPR035986">
    <property type="entry name" value="PKD_dom_sf"/>
</dbReference>
<evidence type="ECO:0000256" key="1">
    <source>
        <dbReference type="SAM" id="MobiDB-lite"/>
    </source>
</evidence>
<dbReference type="Proteomes" id="UP000199028">
    <property type="component" value="Unassembled WGS sequence"/>
</dbReference>
<evidence type="ECO:0000259" key="3">
    <source>
        <dbReference type="PROSITE" id="PS50093"/>
    </source>
</evidence>
<feature type="compositionally biased region" description="Low complexity" evidence="1">
    <location>
        <begin position="192"/>
        <end position="201"/>
    </location>
</feature>
<feature type="chain" id="PRO_5011588445" description="PKD domain-containing protein" evidence="2">
    <location>
        <begin position="47"/>
        <end position="502"/>
    </location>
</feature>
<evidence type="ECO:0000256" key="2">
    <source>
        <dbReference type="SAM" id="SignalP"/>
    </source>
</evidence>
<protein>
    <recommendedName>
        <fullName evidence="3">PKD domain-containing protein</fullName>
    </recommendedName>
</protein>
<accession>A0A1H9GK71</accession>
<name>A0A1H9GK71_9PSEU</name>